<dbReference type="GO" id="GO:0004065">
    <property type="term" value="F:arylsulfatase activity"/>
    <property type="evidence" value="ECO:0007669"/>
    <property type="project" value="TreeGrafter"/>
</dbReference>
<evidence type="ECO:0000259" key="5">
    <source>
        <dbReference type="Pfam" id="PF00884"/>
    </source>
</evidence>
<dbReference type="GO" id="GO:0046872">
    <property type="term" value="F:metal ion binding"/>
    <property type="evidence" value="ECO:0007669"/>
    <property type="project" value="UniProtKB-KW"/>
</dbReference>
<evidence type="ECO:0000256" key="3">
    <source>
        <dbReference type="ARBA" id="ARBA00022801"/>
    </source>
</evidence>
<protein>
    <submittedName>
        <fullName evidence="6">Arylsulfatase</fullName>
    </submittedName>
</protein>
<dbReference type="SUPFAM" id="SSF53649">
    <property type="entry name" value="Alkaline phosphatase-like"/>
    <property type="match status" value="1"/>
</dbReference>
<evidence type="ECO:0000313" key="6">
    <source>
        <dbReference type="EMBL" id="SHF49781.1"/>
    </source>
</evidence>
<dbReference type="EMBL" id="FQUX01000004">
    <property type="protein sequence ID" value="SHF49781.1"/>
    <property type="molecule type" value="Genomic_DNA"/>
</dbReference>
<dbReference type="Gene3D" id="3.30.1120.10">
    <property type="match status" value="1"/>
</dbReference>
<dbReference type="InterPro" id="IPR017850">
    <property type="entry name" value="Alkaline_phosphatase_core_sf"/>
</dbReference>
<keyword evidence="3" id="KW-0378">Hydrolase</keyword>
<evidence type="ECO:0000256" key="1">
    <source>
        <dbReference type="ARBA" id="ARBA00008779"/>
    </source>
</evidence>
<keyword evidence="2" id="KW-0479">Metal-binding</keyword>
<keyword evidence="4" id="KW-0106">Calcium</keyword>
<name>A0A1M5C4Z9_9FLAO</name>
<dbReference type="Proteomes" id="UP000184406">
    <property type="component" value="Unassembled WGS sequence"/>
</dbReference>
<accession>A0A1M5C4Z9</accession>
<dbReference type="Pfam" id="PF14707">
    <property type="entry name" value="Sulfatase_C"/>
    <property type="match status" value="1"/>
</dbReference>
<dbReference type="Gene3D" id="3.40.720.10">
    <property type="entry name" value="Alkaline Phosphatase, subunit A"/>
    <property type="match status" value="1"/>
</dbReference>
<dbReference type="PROSITE" id="PS00523">
    <property type="entry name" value="SULFATASE_1"/>
    <property type="match status" value="1"/>
</dbReference>
<dbReference type="AlphaFoldDB" id="A0A1M5C4Z9"/>
<dbReference type="OrthoDB" id="9766107at2"/>
<feature type="domain" description="Sulfatase N-terminal" evidence="5">
    <location>
        <begin position="31"/>
        <end position="327"/>
    </location>
</feature>
<organism evidence="6 7">
    <name type="scientific">Arenibacter palladensis</name>
    <dbReference type="NCBI Taxonomy" id="237373"/>
    <lineage>
        <taxon>Bacteria</taxon>
        <taxon>Pseudomonadati</taxon>
        <taxon>Bacteroidota</taxon>
        <taxon>Flavobacteriia</taxon>
        <taxon>Flavobacteriales</taxon>
        <taxon>Flavobacteriaceae</taxon>
        <taxon>Arenibacter</taxon>
    </lineage>
</organism>
<sequence length="480" mass="54851">MKQIIAQIIFGLGLLFLNNSLAQQKESAKKPNVILILADDLGYSDISSYGSEDVETPNLDLLAKKGLRFTNYHTGASICSPSRAALLTGAYPQRTGLYLGINPNREAHWFLGLNPDEITIAEQFKKQDYTTFMVGKWHLGTEEKFSCLNQGFDDYYGMPCNYDHSKKFFDGRKLIYEDTPLDKLTELYNERIKTFINEKASEPFFLFYSHNYPHTPYKVGKKFEGSSSDGVRGDVIQEFDWSVGEIMNTLKEKEILSNTIIIFTSDNGPVNNKYAEPHRGTKFVSLEGGHKVPFIVYWNEGIEKSAVVDKPIYAMDLFPTLSEIIGVKIPDDRKYDGKSLLPIFNGNIPEGESETPYYYYNCENLQAVSYKNWKLHLSRSLQQIPFWDKSKTEFIDIPKPVLFNLADDISESQDIAQNHPDIVDKLLRIAQNAREELGEYNMRGIGQRPTGTLFPDVPIISHPRDWDELPMDIKEKAIRK</sequence>
<gene>
    <name evidence="6" type="ORF">SAMN03080594_104380</name>
</gene>
<comment type="similarity">
    <text evidence="1">Belongs to the sulfatase family.</text>
</comment>
<dbReference type="PANTHER" id="PTHR42693">
    <property type="entry name" value="ARYLSULFATASE FAMILY MEMBER"/>
    <property type="match status" value="1"/>
</dbReference>
<keyword evidence="7" id="KW-1185">Reference proteome</keyword>
<reference evidence="7" key="1">
    <citation type="submission" date="2016-11" db="EMBL/GenBank/DDBJ databases">
        <authorList>
            <person name="Varghese N."/>
            <person name="Submissions S."/>
        </authorList>
    </citation>
    <scope>NUCLEOTIDE SEQUENCE [LARGE SCALE GENOMIC DNA]</scope>
    <source>
        <strain evidence="7">DSM 17539</strain>
    </source>
</reference>
<dbReference type="InterPro" id="IPR050738">
    <property type="entry name" value="Sulfatase"/>
</dbReference>
<dbReference type="InterPro" id="IPR024607">
    <property type="entry name" value="Sulfatase_CS"/>
</dbReference>
<dbReference type="PANTHER" id="PTHR42693:SF53">
    <property type="entry name" value="ENDO-4-O-SULFATASE"/>
    <property type="match status" value="1"/>
</dbReference>
<proteinExistence type="inferred from homology"/>
<evidence type="ECO:0000256" key="2">
    <source>
        <dbReference type="ARBA" id="ARBA00022723"/>
    </source>
</evidence>
<dbReference type="Pfam" id="PF00884">
    <property type="entry name" value="Sulfatase"/>
    <property type="match status" value="1"/>
</dbReference>
<evidence type="ECO:0000256" key="4">
    <source>
        <dbReference type="ARBA" id="ARBA00022837"/>
    </source>
</evidence>
<evidence type="ECO:0000313" key="7">
    <source>
        <dbReference type="Proteomes" id="UP000184406"/>
    </source>
</evidence>
<dbReference type="RefSeq" id="WP_072862688.1">
    <property type="nucleotide sequence ID" value="NZ_FQUX01000004.1"/>
</dbReference>
<dbReference type="InterPro" id="IPR000917">
    <property type="entry name" value="Sulfatase_N"/>
</dbReference>